<gene>
    <name evidence="7" type="ORF">I4I81_11630</name>
</gene>
<dbReference type="Pfam" id="PF00394">
    <property type="entry name" value="Cu-oxidase"/>
    <property type="match status" value="1"/>
</dbReference>
<dbReference type="CDD" id="cd13853">
    <property type="entry name" value="CuRO_1_Tth-MCO_like"/>
    <property type="match status" value="1"/>
</dbReference>
<dbReference type="PANTHER" id="PTHR11709:SF2">
    <property type="entry name" value="MULTICOPPER OXIDASE LPR1"/>
    <property type="match status" value="1"/>
</dbReference>
<evidence type="ECO:0000259" key="4">
    <source>
        <dbReference type="Pfam" id="PF00394"/>
    </source>
</evidence>
<proteinExistence type="predicted"/>
<dbReference type="PROSITE" id="PS51318">
    <property type="entry name" value="TAT"/>
    <property type="match status" value="1"/>
</dbReference>
<dbReference type="InterPro" id="IPR006311">
    <property type="entry name" value="TAT_signal"/>
</dbReference>
<keyword evidence="2" id="KW-0560">Oxidoreductase</keyword>
<reference evidence="7 8" key="1">
    <citation type="submission" date="2020-11" db="EMBL/GenBank/DDBJ databases">
        <title>Pseudonocardia abyssalis sp. nov. and Pseudonocardia oceani sp. nov., description and phylogenomic analysis of two novel actinomycetes isolated from the deep Southern Ocean.</title>
        <authorList>
            <person name="Parra J."/>
        </authorList>
    </citation>
    <scope>NUCLEOTIDE SEQUENCE [LARGE SCALE GENOMIC DNA]</scope>
    <source>
        <strain evidence="7 8">KRD-168</strain>
    </source>
</reference>
<protein>
    <submittedName>
        <fullName evidence="7">Multicopper oxidase family protein</fullName>
    </submittedName>
</protein>
<feature type="domain" description="Plastocyanin-like" evidence="6">
    <location>
        <begin position="76"/>
        <end position="183"/>
    </location>
</feature>
<dbReference type="Pfam" id="PF07731">
    <property type="entry name" value="Cu-oxidase_2"/>
    <property type="match status" value="1"/>
</dbReference>
<feature type="region of interest" description="Disordered" evidence="3">
    <location>
        <begin position="295"/>
        <end position="315"/>
    </location>
</feature>
<comment type="caution">
    <text evidence="7">The sequence shown here is derived from an EMBL/GenBank/DDBJ whole genome shotgun (WGS) entry which is preliminary data.</text>
</comment>
<sequence>MTHPISRRRVIVLSGLGAVGVAAGVTGWIAGTAGAGPGDRLQPGDTGAELAQPLLHDSRDGRLDVALTAAAGARTAGRDTSALGYNGTSPGPTLRVRPGDELAVRLTNGLDQPTNLHTHGLRVSPQGNSDNPFVTIDPGSTFDYLYRIPPDHPAGTFWYHAHHHGTVADQTFGGLVGALLVDRGPDLPVVADRILLISDTTLDGAGRIVATGAMDRAMGRRGELVLVNGQHQPTVSATPGAAQRWRLINTCTSRVLDIRLAGHELVQVAHDGTFLPVPVARDRIVLAPGNRADVVVRPTGPGRHALTAEPAGQGGMGGMGGMGGGGMGSGDPVGGPITLATMVTEGANSASPPLPATLPAETPPAGPATAQRRIAFRMAMGGMSTGGMAFTIDGRVFDGDRDDQTITLGTTEEWTVTNTGPLAHPFHLHVWPFTVLASSDAALPIGVPQDVVLIPANGWVRLRIPFTTFPGRSVYHCHILDHEDAGMMATVNVRG</sequence>
<dbReference type="InterPro" id="IPR011706">
    <property type="entry name" value="Cu-oxidase_C"/>
</dbReference>
<dbReference type="InterPro" id="IPR002355">
    <property type="entry name" value="Cu_oxidase_Cu_BS"/>
</dbReference>
<dbReference type="PROSITE" id="PS00080">
    <property type="entry name" value="MULTICOPPER_OXIDASE2"/>
    <property type="match status" value="1"/>
</dbReference>
<feature type="domain" description="Plastocyanin-like" evidence="5">
    <location>
        <begin position="377"/>
        <end position="494"/>
    </location>
</feature>
<evidence type="ECO:0000313" key="7">
    <source>
        <dbReference type="EMBL" id="MBW0134906.1"/>
    </source>
</evidence>
<dbReference type="InterPro" id="IPR011707">
    <property type="entry name" value="Cu-oxidase-like_N"/>
</dbReference>
<keyword evidence="1" id="KW-0479">Metal-binding</keyword>
<accession>A0ABS6USI4</accession>
<keyword evidence="8" id="KW-1185">Reference proteome</keyword>
<evidence type="ECO:0000256" key="2">
    <source>
        <dbReference type="ARBA" id="ARBA00023002"/>
    </source>
</evidence>
<evidence type="ECO:0000256" key="3">
    <source>
        <dbReference type="SAM" id="MobiDB-lite"/>
    </source>
</evidence>
<dbReference type="PANTHER" id="PTHR11709">
    <property type="entry name" value="MULTI-COPPER OXIDASE"/>
    <property type="match status" value="1"/>
</dbReference>
<name>A0ABS6USI4_9PSEU</name>
<feature type="domain" description="Plastocyanin-like" evidence="4">
    <location>
        <begin position="222"/>
        <end position="309"/>
    </location>
</feature>
<evidence type="ECO:0000313" key="8">
    <source>
        <dbReference type="Proteomes" id="UP000694287"/>
    </source>
</evidence>
<dbReference type="RefSeq" id="WP_218616031.1">
    <property type="nucleotide sequence ID" value="NZ_JADQDK010000001.1"/>
</dbReference>
<organism evidence="7 8">
    <name type="scientific">Pseudonocardia abyssalis</name>
    <dbReference type="NCBI Taxonomy" id="2792008"/>
    <lineage>
        <taxon>Bacteria</taxon>
        <taxon>Bacillati</taxon>
        <taxon>Actinomycetota</taxon>
        <taxon>Actinomycetes</taxon>
        <taxon>Pseudonocardiales</taxon>
        <taxon>Pseudonocardiaceae</taxon>
        <taxon>Pseudonocardia</taxon>
    </lineage>
</organism>
<dbReference type="Proteomes" id="UP000694287">
    <property type="component" value="Unassembled WGS sequence"/>
</dbReference>
<evidence type="ECO:0000259" key="5">
    <source>
        <dbReference type="Pfam" id="PF07731"/>
    </source>
</evidence>
<dbReference type="Pfam" id="PF07732">
    <property type="entry name" value="Cu-oxidase_3"/>
    <property type="match status" value="1"/>
</dbReference>
<dbReference type="EMBL" id="JADQDK010000001">
    <property type="protein sequence ID" value="MBW0134906.1"/>
    <property type="molecule type" value="Genomic_DNA"/>
</dbReference>
<dbReference type="CDD" id="cd13900">
    <property type="entry name" value="CuRO_3_Tth-MCO_like"/>
    <property type="match status" value="1"/>
</dbReference>
<evidence type="ECO:0000256" key="1">
    <source>
        <dbReference type="ARBA" id="ARBA00022723"/>
    </source>
</evidence>
<evidence type="ECO:0000259" key="6">
    <source>
        <dbReference type="Pfam" id="PF07732"/>
    </source>
</evidence>
<dbReference type="InterPro" id="IPR001117">
    <property type="entry name" value="Cu-oxidase_2nd"/>
</dbReference>
<dbReference type="InterPro" id="IPR045087">
    <property type="entry name" value="Cu-oxidase_fam"/>
</dbReference>